<dbReference type="PIRSF" id="PIRSF005799">
    <property type="entry name" value="UDP-gal_transpt"/>
    <property type="match status" value="1"/>
</dbReference>
<proteinExistence type="inferred from homology"/>
<dbReference type="PANTHER" id="PTHR10231">
    <property type="entry name" value="NUCLEOTIDE-SUGAR TRANSMEMBRANE TRANSPORTER"/>
    <property type="match status" value="1"/>
</dbReference>
<dbReference type="GO" id="GO:0000139">
    <property type="term" value="C:Golgi membrane"/>
    <property type="evidence" value="ECO:0007669"/>
    <property type="project" value="InterPro"/>
</dbReference>
<keyword evidence="3" id="KW-0762">Sugar transport</keyword>
<evidence type="ECO:0008006" key="10">
    <source>
        <dbReference type="Google" id="ProtNLM"/>
    </source>
</evidence>
<feature type="transmembrane region" description="Helical" evidence="7">
    <location>
        <begin position="198"/>
        <end position="220"/>
    </location>
</feature>
<comment type="similarity">
    <text evidence="2">Belongs to the nucleotide-sugar transporter family. SLC35A subfamily.</text>
</comment>
<keyword evidence="9" id="KW-1185">Reference proteome</keyword>
<dbReference type="AlphaFoldDB" id="A0A7R9AAV6"/>
<dbReference type="InterPro" id="IPR007271">
    <property type="entry name" value="Nuc_sug_transpt"/>
</dbReference>
<organism evidence="8">
    <name type="scientific">Darwinula stevensoni</name>
    <dbReference type="NCBI Taxonomy" id="69355"/>
    <lineage>
        <taxon>Eukaryota</taxon>
        <taxon>Metazoa</taxon>
        <taxon>Ecdysozoa</taxon>
        <taxon>Arthropoda</taxon>
        <taxon>Crustacea</taxon>
        <taxon>Oligostraca</taxon>
        <taxon>Ostracoda</taxon>
        <taxon>Podocopa</taxon>
        <taxon>Podocopida</taxon>
        <taxon>Darwinulocopina</taxon>
        <taxon>Darwinuloidea</taxon>
        <taxon>Darwinulidae</taxon>
        <taxon>Darwinula</taxon>
    </lineage>
</organism>
<name>A0A7R9AAV6_9CRUS</name>
<evidence type="ECO:0000256" key="7">
    <source>
        <dbReference type="SAM" id="Phobius"/>
    </source>
</evidence>
<keyword evidence="5 7" id="KW-1133">Transmembrane helix</keyword>
<dbReference type="EMBL" id="CAJPEV010003060">
    <property type="protein sequence ID" value="CAG0898792.1"/>
    <property type="molecule type" value="Genomic_DNA"/>
</dbReference>
<dbReference type="NCBIfam" id="TIGR00803">
    <property type="entry name" value="nst"/>
    <property type="match status" value="1"/>
</dbReference>
<feature type="transmembrane region" description="Helical" evidence="7">
    <location>
        <begin position="65"/>
        <end position="88"/>
    </location>
</feature>
<keyword evidence="4 7" id="KW-0812">Transmembrane</keyword>
<evidence type="ECO:0000313" key="9">
    <source>
        <dbReference type="Proteomes" id="UP000677054"/>
    </source>
</evidence>
<dbReference type="SUPFAM" id="SSF103481">
    <property type="entry name" value="Multidrug resistance efflux transporter EmrE"/>
    <property type="match status" value="1"/>
</dbReference>
<dbReference type="Pfam" id="PF04142">
    <property type="entry name" value="Nuc_sug_transp"/>
    <property type="match status" value="1"/>
</dbReference>
<keyword evidence="6 7" id="KW-0472">Membrane</keyword>
<dbReference type="GO" id="GO:0015165">
    <property type="term" value="F:pyrimidine nucleotide-sugar transmembrane transporter activity"/>
    <property type="evidence" value="ECO:0007669"/>
    <property type="project" value="InterPro"/>
</dbReference>
<feature type="transmembrane region" description="Helical" evidence="7">
    <location>
        <begin position="264"/>
        <end position="286"/>
    </location>
</feature>
<feature type="transmembrane region" description="Helical" evidence="7">
    <location>
        <begin position="322"/>
        <end position="341"/>
    </location>
</feature>
<protein>
    <recommendedName>
        <fullName evidence="10">UDP-N-acetylglucosamine transporter</fullName>
    </recommendedName>
</protein>
<feature type="transmembrane region" description="Helical" evidence="7">
    <location>
        <begin position="232"/>
        <end position="252"/>
    </location>
</feature>
<evidence type="ECO:0000256" key="3">
    <source>
        <dbReference type="ARBA" id="ARBA00022597"/>
    </source>
</evidence>
<reference evidence="8" key="1">
    <citation type="submission" date="2020-11" db="EMBL/GenBank/DDBJ databases">
        <authorList>
            <person name="Tran Van P."/>
        </authorList>
    </citation>
    <scope>NUCLEOTIDE SEQUENCE</scope>
</reference>
<gene>
    <name evidence="8" type="ORF">DSTB1V02_LOCUS10530</name>
</gene>
<evidence type="ECO:0000256" key="4">
    <source>
        <dbReference type="ARBA" id="ARBA00022692"/>
    </source>
</evidence>
<evidence type="ECO:0000256" key="6">
    <source>
        <dbReference type="ARBA" id="ARBA00023136"/>
    </source>
</evidence>
<feature type="transmembrane region" description="Helical" evidence="7">
    <location>
        <begin position="169"/>
        <end position="186"/>
    </location>
</feature>
<evidence type="ECO:0000256" key="5">
    <source>
        <dbReference type="ARBA" id="ARBA00022989"/>
    </source>
</evidence>
<evidence type="ECO:0000256" key="1">
    <source>
        <dbReference type="ARBA" id="ARBA00004141"/>
    </source>
</evidence>
<accession>A0A7R9AAV6</accession>
<dbReference type="EMBL" id="LR902577">
    <property type="protein sequence ID" value="CAD7250761.1"/>
    <property type="molecule type" value="Genomic_DNA"/>
</dbReference>
<evidence type="ECO:0000313" key="8">
    <source>
        <dbReference type="EMBL" id="CAD7250761.1"/>
    </source>
</evidence>
<feature type="transmembrane region" description="Helical" evidence="7">
    <location>
        <begin position="138"/>
        <end position="157"/>
    </location>
</feature>
<keyword evidence="3" id="KW-0813">Transport</keyword>
<dbReference type="OrthoDB" id="408493at2759"/>
<sequence length="361" mass="39868">MSNSETSGAVESETECLRIPTETSMKQIKSQSPAYMKTVSVISLTVQNAALGICMRYSRVRDVKLYIIATAVLMSEVVKCLASLFMVYRDEGDLFRWKRALKLTIIDDPINTLKVGVPSLIYVIQNNLLYVASSNLDVAVYQVTYQLKILTAAMFTVTMLNRRLSRMQWLALLVLVAGVAIVQLSQEQSRKVTTRTESPMTGFLAALIACILSGFAGVYFERILKGSDVSLWMRQVQLALLSIPIALVSAFIQETEQIKEQGFFVGYDAFVWFLIALQALGGLLVAMVMKYADNIMKGFATSLAIVLSCLASYFIFDVPLTVKFLLGTVIVMLSVFLYNGYPAEPPKAAPHIANTSKGNPV</sequence>
<dbReference type="Proteomes" id="UP000677054">
    <property type="component" value="Unassembled WGS sequence"/>
</dbReference>
<evidence type="ECO:0000256" key="2">
    <source>
        <dbReference type="ARBA" id="ARBA00009976"/>
    </source>
</evidence>
<feature type="transmembrane region" description="Helical" evidence="7">
    <location>
        <begin position="298"/>
        <end position="316"/>
    </location>
</feature>
<comment type="subcellular location">
    <subcellularLocation>
        <location evidence="1">Membrane</location>
        <topology evidence="1">Multi-pass membrane protein</topology>
    </subcellularLocation>
</comment>
<dbReference type="InterPro" id="IPR037185">
    <property type="entry name" value="EmrE-like"/>
</dbReference>